<accession>A0A1H3LSK3</accession>
<organism evidence="8 9">
    <name type="scientific">Jannaschia faecimaris</name>
    <dbReference type="NCBI Taxonomy" id="1244108"/>
    <lineage>
        <taxon>Bacteria</taxon>
        <taxon>Pseudomonadati</taxon>
        <taxon>Pseudomonadota</taxon>
        <taxon>Alphaproteobacteria</taxon>
        <taxon>Rhodobacterales</taxon>
        <taxon>Roseobacteraceae</taxon>
        <taxon>Jannaschia</taxon>
    </lineage>
</organism>
<feature type="transmembrane region" description="Helical" evidence="7">
    <location>
        <begin position="251"/>
        <end position="269"/>
    </location>
</feature>
<keyword evidence="2 7" id="KW-1003">Cell membrane</keyword>
<comment type="catalytic activity">
    <reaction evidence="7">
        <text>L-cysteinyl-[prolipoprotein] + a 1,2-diacyl-sn-glycero-3-phospho-(1'-sn-glycerol) = an S-1,2-diacyl-sn-glyceryl-L-cysteinyl-[prolipoprotein] + sn-glycerol 1-phosphate + H(+)</text>
        <dbReference type="Rhea" id="RHEA:56712"/>
        <dbReference type="Rhea" id="RHEA-COMP:14679"/>
        <dbReference type="Rhea" id="RHEA-COMP:14680"/>
        <dbReference type="ChEBI" id="CHEBI:15378"/>
        <dbReference type="ChEBI" id="CHEBI:29950"/>
        <dbReference type="ChEBI" id="CHEBI:57685"/>
        <dbReference type="ChEBI" id="CHEBI:64716"/>
        <dbReference type="ChEBI" id="CHEBI:140658"/>
        <dbReference type="EC" id="2.5.1.145"/>
    </reaction>
</comment>
<dbReference type="GO" id="GO:0042158">
    <property type="term" value="P:lipoprotein biosynthetic process"/>
    <property type="evidence" value="ECO:0007669"/>
    <property type="project" value="UniProtKB-UniRule"/>
</dbReference>
<keyword evidence="4 7" id="KW-0812">Transmembrane</keyword>
<feature type="transmembrane region" description="Helical" evidence="7">
    <location>
        <begin position="168"/>
        <end position="186"/>
    </location>
</feature>
<evidence type="ECO:0000256" key="7">
    <source>
        <dbReference type="HAMAP-Rule" id="MF_01147"/>
    </source>
</evidence>
<feature type="transmembrane region" description="Helical" evidence="7">
    <location>
        <begin position="21"/>
        <end position="38"/>
    </location>
</feature>
<gene>
    <name evidence="7" type="primary">lgt</name>
    <name evidence="8" type="ORF">SAMN05444004_102285</name>
</gene>
<keyword evidence="8" id="KW-0449">Lipoprotein</keyword>
<keyword evidence="3 7" id="KW-0808">Transferase</keyword>
<comment type="function">
    <text evidence="7">Catalyzes the transfer of the diacylglyceryl group from phosphatidylglycerol to the sulfhydryl group of the N-terminal cysteine of a prolipoprotein, the first step in the formation of mature lipoproteins.</text>
</comment>
<evidence type="ECO:0000256" key="6">
    <source>
        <dbReference type="ARBA" id="ARBA00023136"/>
    </source>
</evidence>
<dbReference type="PANTHER" id="PTHR30589:SF0">
    <property type="entry name" value="PHOSPHATIDYLGLYCEROL--PROLIPOPROTEIN DIACYLGLYCERYL TRANSFERASE"/>
    <property type="match status" value="1"/>
</dbReference>
<dbReference type="PANTHER" id="PTHR30589">
    <property type="entry name" value="PROLIPOPROTEIN DIACYLGLYCERYL TRANSFERASE"/>
    <property type="match status" value="1"/>
</dbReference>
<dbReference type="PROSITE" id="PS01311">
    <property type="entry name" value="LGT"/>
    <property type="match status" value="1"/>
</dbReference>
<comment type="subcellular location">
    <subcellularLocation>
        <location evidence="7">Cell membrane</location>
        <topology evidence="7">Multi-pass membrane protein</topology>
    </subcellularLocation>
</comment>
<dbReference type="Proteomes" id="UP000198914">
    <property type="component" value="Unassembled WGS sequence"/>
</dbReference>
<evidence type="ECO:0000313" key="8">
    <source>
        <dbReference type="EMBL" id="SDY66835.1"/>
    </source>
</evidence>
<name>A0A1H3LSK3_9RHOB</name>
<dbReference type="Pfam" id="PF01790">
    <property type="entry name" value="LGT"/>
    <property type="match status" value="1"/>
</dbReference>
<dbReference type="GO" id="GO:0005886">
    <property type="term" value="C:plasma membrane"/>
    <property type="evidence" value="ECO:0007669"/>
    <property type="project" value="UniProtKB-SubCell"/>
</dbReference>
<evidence type="ECO:0000313" key="9">
    <source>
        <dbReference type="Proteomes" id="UP000198914"/>
    </source>
</evidence>
<keyword evidence="5 7" id="KW-1133">Transmembrane helix</keyword>
<evidence type="ECO:0000256" key="5">
    <source>
        <dbReference type="ARBA" id="ARBA00022989"/>
    </source>
</evidence>
<feature type="transmembrane region" description="Helical" evidence="7">
    <location>
        <begin position="225"/>
        <end position="244"/>
    </location>
</feature>
<feature type="transmembrane region" description="Helical" evidence="7">
    <location>
        <begin position="302"/>
        <end position="321"/>
    </location>
</feature>
<keyword evidence="6 7" id="KW-0472">Membrane</keyword>
<sequence length="324" mass="34564">MGRLARDLKDCTARPLNLSRGTGIALGMIASLPLALTFPDISPDMFTIPVIGFAVKWYAMAYIAGILGGWMMGRWLVSRPALWPRDTAPMTRDQVEDVMTWVVLGIVLGGRIGYVLFYQPGLLLQDPLEILNLRGGGMSFHGGAIGTGLGVGIYAWRKGISVPAIVDIAALCAPLGLGLGRVANFINAELWGRPSDAPWAVIFPGGAAQACANVGELCARHPSQLYEAILEGLVLLVLLWIVALRGGLKTPGLIFGLFLIGYGAARTFVEYFRQADAQYITPDNPLGHVVGGSDIGLTMGQLLSLPMVVAGVVVLLVALRFRRA</sequence>
<dbReference type="InterPro" id="IPR001640">
    <property type="entry name" value="Lgt"/>
</dbReference>
<feature type="transmembrane region" description="Helical" evidence="7">
    <location>
        <begin position="58"/>
        <end position="77"/>
    </location>
</feature>
<feature type="binding site" evidence="7">
    <location>
        <position position="181"/>
    </location>
    <ligand>
        <name>a 1,2-diacyl-sn-glycero-3-phospho-(1'-sn-glycerol)</name>
        <dbReference type="ChEBI" id="CHEBI:64716"/>
    </ligand>
</feature>
<evidence type="ECO:0000256" key="4">
    <source>
        <dbReference type="ARBA" id="ARBA00022692"/>
    </source>
</evidence>
<protein>
    <recommendedName>
        <fullName evidence="7">Phosphatidylglycerol--prolipoprotein diacylglyceryl transferase</fullName>
        <ecNumber evidence="7">2.5.1.145</ecNumber>
    </recommendedName>
</protein>
<proteinExistence type="inferred from homology"/>
<dbReference type="NCBIfam" id="TIGR00544">
    <property type="entry name" value="lgt"/>
    <property type="match status" value="1"/>
</dbReference>
<dbReference type="UniPathway" id="UPA00664"/>
<feature type="transmembrane region" description="Helical" evidence="7">
    <location>
        <begin position="98"/>
        <end position="118"/>
    </location>
</feature>
<dbReference type="AlphaFoldDB" id="A0A1H3LSK3"/>
<evidence type="ECO:0000256" key="1">
    <source>
        <dbReference type="ARBA" id="ARBA00007150"/>
    </source>
</evidence>
<dbReference type="STRING" id="1244108.SAMN05444004_102285"/>
<dbReference type="GO" id="GO:0008961">
    <property type="term" value="F:phosphatidylglycerol-prolipoprotein diacylglyceryl transferase activity"/>
    <property type="evidence" value="ECO:0007669"/>
    <property type="project" value="UniProtKB-UniRule"/>
</dbReference>
<keyword evidence="9" id="KW-1185">Reference proteome</keyword>
<comment type="pathway">
    <text evidence="7">Protein modification; lipoprotein biosynthesis (diacylglyceryl transfer).</text>
</comment>
<reference evidence="9" key="1">
    <citation type="submission" date="2016-10" db="EMBL/GenBank/DDBJ databases">
        <authorList>
            <person name="Varghese N."/>
            <person name="Submissions S."/>
        </authorList>
    </citation>
    <scope>NUCLEOTIDE SEQUENCE [LARGE SCALE GENOMIC DNA]</scope>
    <source>
        <strain evidence="9">DSM 100420</strain>
    </source>
</reference>
<comment type="similarity">
    <text evidence="1 7">Belongs to the Lgt family.</text>
</comment>
<feature type="transmembrane region" description="Helical" evidence="7">
    <location>
        <begin position="138"/>
        <end position="156"/>
    </location>
</feature>
<evidence type="ECO:0000256" key="3">
    <source>
        <dbReference type="ARBA" id="ARBA00022679"/>
    </source>
</evidence>
<evidence type="ECO:0000256" key="2">
    <source>
        <dbReference type="ARBA" id="ARBA00022475"/>
    </source>
</evidence>
<dbReference type="EC" id="2.5.1.145" evidence="7"/>
<dbReference type="HAMAP" id="MF_01147">
    <property type="entry name" value="Lgt"/>
    <property type="match status" value="1"/>
</dbReference>
<dbReference type="EMBL" id="FNPX01000002">
    <property type="protein sequence ID" value="SDY66835.1"/>
    <property type="molecule type" value="Genomic_DNA"/>
</dbReference>